<proteinExistence type="predicted"/>
<evidence type="ECO:0000256" key="1">
    <source>
        <dbReference type="SAM" id="MobiDB-lite"/>
    </source>
</evidence>
<dbReference type="EMBL" id="KR029601">
    <property type="protein sequence ID" value="AKH48032.1"/>
    <property type="molecule type" value="Genomic_DNA"/>
</dbReference>
<protein>
    <submittedName>
        <fullName evidence="2">Uncharacterized protein</fullName>
    </submittedName>
</protein>
<organism evidence="2">
    <name type="scientific">uncultured marine virus</name>
    <dbReference type="NCBI Taxonomy" id="186617"/>
    <lineage>
        <taxon>Viruses</taxon>
        <taxon>environmental samples</taxon>
    </lineage>
</organism>
<evidence type="ECO:0000313" key="2">
    <source>
        <dbReference type="EMBL" id="AKH48032.1"/>
    </source>
</evidence>
<reference evidence="2" key="1">
    <citation type="journal article" date="2015" name="Front. Microbiol.">
        <title>Combining genomic sequencing methods to explore viral diversity and reveal potential virus-host interactions.</title>
        <authorList>
            <person name="Chow C.E."/>
            <person name="Winget D.M."/>
            <person name="White R.A.III."/>
            <person name="Hallam S.J."/>
            <person name="Suttle C.A."/>
        </authorList>
    </citation>
    <scope>NUCLEOTIDE SEQUENCE</scope>
    <source>
        <strain evidence="2">Oxic1_6</strain>
    </source>
</reference>
<sequence>MSVDVAQGECVHVVSPWRSIPPLRQTLPSLAYQVKREFRYSAKSGRSLHVLVALDPGPSSTTPRQDRRRRAREANSTLSPMLSATSADVRQPPRCMSHSRVRWSASRIFIRTPPCPQTAGSGLPTA</sequence>
<feature type="compositionally biased region" description="Polar residues" evidence="1">
    <location>
        <begin position="74"/>
        <end position="88"/>
    </location>
</feature>
<accession>A0A0F7L9I5</accession>
<feature type="region of interest" description="Disordered" evidence="1">
    <location>
        <begin position="53"/>
        <end position="96"/>
    </location>
</feature>
<name>A0A0F7L9I5_9VIRU</name>
<reference evidence="2" key="2">
    <citation type="submission" date="2015-03" db="EMBL/GenBank/DDBJ databases">
        <authorList>
            <person name="Chow C.-E.T."/>
            <person name="Winget D.M."/>
            <person name="White R.A.III."/>
            <person name="Hallam S.J."/>
            <person name="Suttle C.A."/>
        </authorList>
    </citation>
    <scope>NUCLEOTIDE SEQUENCE</scope>
    <source>
        <strain evidence="2">Oxic1_6</strain>
    </source>
</reference>